<feature type="compositionally biased region" description="Low complexity" evidence="1">
    <location>
        <begin position="237"/>
        <end position="276"/>
    </location>
</feature>
<keyword evidence="3" id="KW-1185">Reference proteome</keyword>
<feature type="compositionally biased region" description="Low complexity" evidence="1">
    <location>
        <begin position="421"/>
        <end position="435"/>
    </location>
</feature>
<evidence type="ECO:0008006" key="4">
    <source>
        <dbReference type="Google" id="ProtNLM"/>
    </source>
</evidence>
<feature type="non-terminal residue" evidence="2">
    <location>
        <position position="1"/>
    </location>
</feature>
<proteinExistence type="predicted"/>
<feature type="compositionally biased region" description="Low complexity" evidence="1">
    <location>
        <begin position="465"/>
        <end position="486"/>
    </location>
</feature>
<gene>
    <name evidence="2" type="ORF">L9F63_015350</name>
</gene>
<evidence type="ECO:0000313" key="3">
    <source>
        <dbReference type="Proteomes" id="UP001233999"/>
    </source>
</evidence>
<evidence type="ECO:0000313" key="2">
    <source>
        <dbReference type="EMBL" id="KAJ9592980.1"/>
    </source>
</evidence>
<dbReference type="Proteomes" id="UP001233999">
    <property type="component" value="Unassembled WGS sequence"/>
</dbReference>
<organism evidence="2 3">
    <name type="scientific">Diploptera punctata</name>
    <name type="common">Pacific beetle cockroach</name>
    <dbReference type="NCBI Taxonomy" id="6984"/>
    <lineage>
        <taxon>Eukaryota</taxon>
        <taxon>Metazoa</taxon>
        <taxon>Ecdysozoa</taxon>
        <taxon>Arthropoda</taxon>
        <taxon>Hexapoda</taxon>
        <taxon>Insecta</taxon>
        <taxon>Pterygota</taxon>
        <taxon>Neoptera</taxon>
        <taxon>Polyneoptera</taxon>
        <taxon>Dictyoptera</taxon>
        <taxon>Blattodea</taxon>
        <taxon>Blaberoidea</taxon>
        <taxon>Blaberidae</taxon>
        <taxon>Diplopterinae</taxon>
        <taxon>Diploptera</taxon>
    </lineage>
</organism>
<evidence type="ECO:0000256" key="1">
    <source>
        <dbReference type="SAM" id="MobiDB-lite"/>
    </source>
</evidence>
<dbReference type="EMBL" id="JASPKZ010003794">
    <property type="protein sequence ID" value="KAJ9592980.1"/>
    <property type="molecule type" value="Genomic_DNA"/>
</dbReference>
<name>A0AAD8A6B1_DIPPU</name>
<feature type="region of interest" description="Disordered" evidence="1">
    <location>
        <begin position="188"/>
        <end position="276"/>
    </location>
</feature>
<feature type="compositionally biased region" description="Low complexity" evidence="1">
    <location>
        <begin position="208"/>
        <end position="227"/>
    </location>
</feature>
<comment type="caution">
    <text evidence="2">The sequence shown here is derived from an EMBL/GenBank/DDBJ whole genome shotgun (WGS) entry which is preliminary data.</text>
</comment>
<feature type="compositionally biased region" description="Low complexity" evidence="1">
    <location>
        <begin position="585"/>
        <end position="611"/>
    </location>
</feature>
<reference evidence="2" key="2">
    <citation type="submission" date="2023-05" db="EMBL/GenBank/DDBJ databases">
        <authorList>
            <person name="Fouks B."/>
        </authorList>
    </citation>
    <scope>NUCLEOTIDE SEQUENCE</scope>
    <source>
        <strain evidence="2">Stay&amp;Tobe</strain>
        <tissue evidence="2">Testes</tissue>
    </source>
</reference>
<feature type="non-terminal residue" evidence="2">
    <location>
        <position position="682"/>
    </location>
</feature>
<feature type="region of interest" description="Disordered" evidence="1">
    <location>
        <begin position="582"/>
        <end position="628"/>
    </location>
</feature>
<feature type="region of interest" description="Disordered" evidence="1">
    <location>
        <begin position="318"/>
        <end position="338"/>
    </location>
</feature>
<sequence length="682" mass="74643">TMESGKSCIQSYSVKTILVGSKEQFSFLATITVSSANSRTVEVCKSETRLNPYPLAIASSDGSLRIVKRPVISSFSDYYSVDKQGSGRNIRNLPCVSRRTGETGVCMFAFTCMKANGTHLGTCIERFYFGSCCKLPEDEISTIPNAEDNNLYPIPTTTESKYQLTTFQTVHDNDNRVEIDDNQTIKPIKPIVLPTKKPSIPEKKPTANPTTIKSTTPKTTTTNAQTSETPYLKPDVTSPSTTSPKPTSKPTQTTQTTYQTKPTKLKPTTQKPTTLITATTKPIPPVIITTKSTTQATPSRTTTTTRKPVIEIKPPVTTTRRPTTQTKPVLTTTRKPTTTQTTYSVTQKITTIKPILQTSEQTTARQPIETTTRKLDIDTQTTDTATKKPTTQTSTLQTSTLKPVSLIVPPSTTTKKPIFQTRPTSTTTRKPISTTKRPETTSRAPVTRPKPSIITTKKPVTSSNTTKPKPTLVTTKKPVTSTTTRKPPTKKPTIKTTERPTETTTTAPASLITWTSAVVTQSLAKRRGTTSLTTTAYSPKIFKIIIATPAVKVYGLGHSSQSKNKAATTMTTTVDWILVPVTTHPPSTDTTQQPGTTTSTYPDTTPDVSTSRPETTLEPEVTSRPAGTNTTLDIDLNMTDFRQVCGRRLFPESRIVGGDKSSFGKWPWQIWSPILQMYAICL</sequence>
<protein>
    <recommendedName>
        <fullName evidence="4">Serine proteinase stubble</fullName>
    </recommendedName>
</protein>
<feature type="region of interest" description="Disordered" evidence="1">
    <location>
        <begin position="407"/>
        <end position="506"/>
    </location>
</feature>
<reference evidence="2" key="1">
    <citation type="journal article" date="2023" name="IScience">
        <title>Live-bearing cockroach genome reveals convergent evolutionary mechanisms linked to viviparity in insects and beyond.</title>
        <authorList>
            <person name="Fouks B."/>
            <person name="Harrison M.C."/>
            <person name="Mikhailova A.A."/>
            <person name="Marchal E."/>
            <person name="English S."/>
            <person name="Carruthers M."/>
            <person name="Jennings E.C."/>
            <person name="Chiamaka E.L."/>
            <person name="Frigard R.A."/>
            <person name="Pippel M."/>
            <person name="Attardo G.M."/>
            <person name="Benoit J.B."/>
            <person name="Bornberg-Bauer E."/>
            <person name="Tobe S.S."/>
        </authorList>
    </citation>
    <scope>NUCLEOTIDE SEQUENCE</scope>
    <source>
        <strain evidence="2">Stay&amp;Tobe</strain>
    </source>
</reference>
<feature type="region of interest" description="Disordered" evidence="1">
    <location>
        <begin position="379"/>
        <end position="398"/>
    </location>
</feature>
<dbReference type="AlphaFoldDB" id="A0AAD8A6B1"/>
<accession>A0AAD8A6B1</accession>
<feature type="compositionally biased region" description="Polar residues" evidence="1">
    <location>
        <begin position="453"/>
        <end position="464"/>
    </location>
</feature>